<dbReference type="RefSeq" id="WP_003821739.1">
    <property type="nucleotide sequence ID" value="NZ_CP082861.1"/>
</dbReference>
<dbReference type="KEGG" id="ecor:SAMEA4412678_1885"/>
<reference evidence="1 2" key="1">
    <citation type="submission" date="2017-06" db="EMBL/GenBank/DDBJ databases">
        <authorList>
            <consortium name="Pathogen Informatics"/>
        </authorList>
    </citation>
    <scope>NUCLEOTIDE SEQUENCE [LARGE SCALE GENOMIC DNA]</scope>
    <source>
        <strain evidence="1 2">NCTC10596</strain>
    </source>
</reference>
<organism evidence="1 2">
    <name type="scientific">Eikenella corrodens</name>
    <dbReference type="NCBI Taxonomy" id="539"/>
    <lineage>
        <taxon>Bacteria</taxon>
        <taxon>Pseudomonadati</taxon>
        <taxon>Pseudomonadota</taxon>
        <taxon>Betaproteobacteria</taxon>
        <taxon>Neisseriales</taxon>
        <taxon>Neisseriaceae</taxon>
        <taxon>Eikenella</taxon>
    </lineage>
</organism>
<sequence>MNTWLIISVIVFSTMIYLSFQNSRSRKREQAWREQTFPEAECSLIKEGCRYDIALSDGRTFRQAEILGTAQGKEADFLFGYGSMLVLRLSDDRKAYVRQACIRCMIESERSSESTASMKLKSIFTSFTGGCRQDYIG</sequence>
<evidence type="ECO:0000313" key="1">
    <source>
        <dbReference type="EMBL" id="SNW10391.1"/>
    </source>
</evidence>
<name>A0A8B4GFF9_EIKCO</name>
<dbReference type="Proteomes" id="UP000215465">
    <property type="component" value="Chromosome 1"/>
</dbReference>
<dbReference type="EMBL" id="LT906482">
    <property type="protein sequence ID" value="SNW10391.1"/>
    <property type="molecule type" value="Genomic_DNA"/>
</dbReference>
<dbReference type="GeneID" id="60770777"/>
<dbReference type="AlphaFoldDB" id="A0A8B4GFF9"/>
<proteinExistence type="predicted"/>
<protein>
    <submittedName>
        <fullName evidence="1">Uncharacterized protein</fullName>
    </submittedName>
</protein>
<gene>
    <name evidence="1" type="ORF">SAMEA4412678_01885</name>
</gene>
<accession>A0A8B4GFF9</accession>
<evidence type="ECO:0000313" key="2">
    <source>
        <dbReference type="Proteomes" id="UP000215465"/>
    </source>
</evidence>